<sequence>MDSTAKAFEMMPNVSPLTPPKGFDSMSMGHKHSDIKKKPMRYQCESRDGKNPFSMSPNHTKKDRQSLP</sequence>
<evidence type="ECO:0000256" key="1">
    <source>
        <dbReference type="SAM" id="MobiDB-lite"/>
    </source>
</evidence>
<dbReference type="EMBL" id="CAACVI010000045">
    <property type="protein sequence ID" value="VEN74747.1"/>
    <property type="molecule type" value="Genomic_DNA"/>
</dbReference>
<name>A0A484HJ18_9BACT</name>
<gene>
    <name evidence="2" type="ORF">EPICR_50022</name>
</gene>
<accession>A0A484HJ18</accession>
<protein>
    <submittedName>
        <fullName evidence="2">Uncharacterized protein</fullName>
    </submittedName>
</protein>
<evidence type="ECO:0000313" key="2">
    <source>
        <dbReference type="EMBL" id="VEN74747.1"/>
    </source>
</evidence>
<organism evidence="2">
    <name type="scientific">uncultured Desulfobacteraceae bacterium</name>
    <dbReference type="NCBI Taxonomy" id="218296"/>
    <lineage>
        <taxon>Bacteria</taxon>
        <taxon>Pseudomonadati</taxon>
        <taxon>Thermodesulfobacteriota</taxon>
        <taxon>Desulfobacteria</taxon>
        <taxon>Desulfobacterales</taxon>
        <taxon>Desulfobacteraceae</taxon>
        <taxon>environmental samples</taxon>
    </lineage>
</organism>
<dbReference type="AlphaFoldDB" id="A0A484HJ18"/>
<reference evidence="2" key="1">
    <citation type="submission" date="2019-01" db="EMBL/GenBank/DDBJ databases">
        <authorList>
            <consortium name="Genoscope - CEA"/>
            <person name="William W."/>
        </authorList>
    </citation>
    <scope>NUCLEOTIDE SEQUENCE</scope>
    <source>
        <strain evidence="2">CR-1</strain>
    </source>
</reference>
<feature type="region of interest" description="Disordered" evidence="1">
    <location>
        <begin position="1"/>
        <end position="68"/>
    </location>
</feature>
<proteinExistence type="predicted"/>
<feature type="compositionally biased region" description="Basic residues" evidence="1">
    <location>
        <begin position="29"/>
        <end position="40"/>
    </location>
</feature>